<dbReference type="InterPro" id="IPR007712">
    <property type="entry name" value="RelE/ParE_toxin"/>
</dbReference>
<keyword evidence="1" id="KW-1277">Toxin-antitoxin system</keyword>
<dbReference type="Proteomes" id="UP000219452">
    <property type="component" value="Unassembled WGS sequence"/>
</dbReference>
<evidence type="ECO:0000313" key="3">
    <source>
        <dbReference type="Proteomes" id="UP000219452"/>
    </source>
</evidence>
<gene>
    <name evidence="2" type="ORF">SAMN06269250_1322</name>
</gene>
<protein>
    <submittedName>
        <fullName evidence="2">mRNA interferase RelE/StbE</fullName>
    </submittedName>
</protein>
<evidence type="ECO:0000313" key="2">
    <source>
        <dbReference type="EMBL" id="SOD80279.1"/>
    </source>
</evidence>
<dbReference type="Pfam" id="PF05016">
    <property type="entry name" value="ParE_toxin"/>
    <property type="match status" value="1"/>
</dbReference>
<dbReference type="PANTHER" id="PTHR38813:SF1">
    <property type="entry name" value="TOXIN RELE1-RELATED"/>
    <property type="match status" value="1"/>
</dbReference>
<dbReference type="EMBL" id="OCNH01000001">
    <property type="protein sequence ID" value="SOD80279.1"/>
    <property type="molecule type" value="Genomic_DNA"/>
</dbReference>
<dbReference type="PANTHER" id="PTHR38813">
    <property type="match status" value="1"/>
</dbReference>
<accession>A0A286FBB3</accession>
<dbReference type="InterPro" id="IPR052747">
    <property type="entry name" value="TA_system_RelE_toxin"/>
</dbReference>
<organism evidence="2 3">
    <name type="scientific">Spirosoma fluviale</name>
    <dbReference type="NCBI Taxonomy" id="1597977"/>
    <lineage>
        <taxon>Bacteria</taxon>
        <taxon>Pseudomonadati</taxon>
        <taxon>Bacteroidota</taxon>
        <taxon>Cytophagia</taxon>
        <taxon>Cytophagales</taxon>
        <taxon>Cytophagaceae</taxon>
        <taxon>Spirosoma</taxon>
    </lineage>
</organism>
<dbReference type="Gene3D" id="3.30.2310.20">
    <property type="entry name" value="RelE-like"/>
    <property type="match status" value="1"/>
</dbReference>
<evidence type="ECO:0000256" key="1">
    <source>
        <dbReference type="ARBA" id="ARBA00022649"/>
    </source>
</evidence>
<name>A0A286FBB3_9BACT</name>
<proteinExistence type="predicted"/>
<reference evidence="3" key="1">
    <citation type="submission" date="2017-09" db="EMBL/GenBank/DDBJ databases">
        <authorList>
            <person name="Varghese N."/>
            <person name="Submissions S."/>
        </authorList>
    </citation>
    <scope>NUCLEOTIDE SEQUENCE [LARGE SCALE GENOMIC DNA]</scope>
    <source>
        <strain evidence="3">DSM 29961</strain>
    </source>
</reference>
<keyword evidence="3" id="KW-1185">Reference proteome</keyword>
<dbReference type="InterPro" id="IPR035093">
    <property type="entry name" value="RelE/ParE_toxin_dom_sf"/>
</dbReference>
<dbReference type="RefSeq" id="WP_097124976.1">
    <property type="nucleotide sequence ID" value="NZ_OCNH01000001.1"/>
</dbReference>
<dbReference type="OrthoDB" id="5570653at2"/>
<sequence>MKVIFLSQFEKDIEKIRMPSVKDDIANAIEQVEQAAGLPVVVNLKKLKGFKTAYHIRIGDYRIGLFINGDTVEFARVVHRRDIYKLFP</sequence>
<dbReference type="SUPFAM" id="SSF143011">
    <property type="entry name" value="RelE-like"/>
    <property type="match status" value="1"/>
</dbReference>
<dbReference type="AlphaFoldDB" id="A0A286FBB3"/>